<comment type="caution">
    <text evidence="2">The sequence shown here is derived from an EMBL/GenBank/DDBJ whole genome shotgun (WGS) entry which is preliminary data.</text>
</comment>
<keyword evidence="3" id="KW-1185">Reference proteome</keyword>
<gene>
    <name evidence="2" type="ORF">J2S08_001362</name>
</gene>
<sequence>MIIKELRLKTKRLEALKEFYGELLGFSCKEIGDKQLMIPIGESKLIFEQTLAYGDPYYHVAINIPQNQFQEAKKWIKQYVSLQVEDGEDEVFFQELQAHSLYFLDPAGNIMEFIARHDLQNDRFAAYTAEACLGISEIGIPTEHVVDTAEELVRHGIPVINNEEIVDKQLNFMGKNGVYLIVAPLRRRWIFSDLISKPFPLQVIVDDKFEIALDDNGRISIETVFEKS</sequence>
<organism evidence="2 3">
    <name type="scientific">Bacillus chungangensis</name>
    <dbReference type="NCBI Taxonomy" id="587633"/>
    <lineage>
        <taxon>Bacteria</taxon>
        <taxon>Bacillati</taxon>
        <taxon>Bacillota</taxon>
        <taxon>Bacilli</taxon>
        <taxon>Bacillales</taxon>
        <taxon>Bacillaceae</taxon>
        <taxon>Bacillus</taxon>
    </lineage>
</organism>
<protein>
    <submittedName>
        <fullName evidence="2">Catechol 2,3-dioxygenase-like lactoylglutathione lyase family enzyme</fullName>
    </submittedName>
</protein>
<dbReference type="Pfam" id="PF18711">
    <property type="entry name" value="TxDE"/>
    <property type="match status" value="1"/>
</dbReference>
<evidence type="ECO:0000313" key="2">
    <source>
        <dbReference type="EMBL" id="MDQ0175528.1"/>
    </source>
</evidence>
<proteinExistence type="predicted"/>
<dbReference type="RefSeq" id="WP_307227910.1">
    <property type="nucleotide sequence ID" value="NZ_JAUSTT010000006.1"/>
</dbReference>
<feature type="domain" description="VOC" evidence="1">
    <location>
        <begin position="2"/>
        <end position="116"/>
    </location>
</feature>
<dbReference type="PROSITE" id="PS51819">
    <property type="entry name" value="VOC"/>
    <property type="match status" value="1"/>
</dbReference>
<dbReference type="InterPro" id="IPR029068">
    <property type="entry name" value="Glyas_Bleomycin-R_OHBP_Dase"/>
</dbReference>
<evidence type="ECO:0000259" key="1">
    <source>
        <dbReference type="PROSITE" id="PS51819"/>
    </source>
</evidence>
<dbReference type="InterPro" id="IPR040553">
    <property type="entry name" value="TxDE"/>
</dbReference>
<reference evidence="2 3" key="1">
    <citation type="submission" date="2023-07" db="EMBL/GenBank/DDBJ databases">
        <title>Genomic Encyclopedia of Type Strains, Phase IV (KMG-IV): sequencing the most valuable type-strain genomes for metagenomic binning, comparative biology and taxonomic classification.</title>
        <authorList>
            <person name="Goeker M."/>
        </authorList>
    </citation>
    <scope>NUCLEOTIDE SEQUENCE [LARGE SCALE GENOMIC DNA]</scope>
    <source>
        <strain evidence="2 3">DSM 23837</strain>
    </source>
</reference>
<dbReference type="InterPro" id="IPR037523">
    <property type="entry name" value="VOC_core"/>
</dbReference>
<evidence type="ECO:0000313" key="3">
    <source>
        <dbReference type="Proteomes" id="UP001223586"/>
    </source>
</evidence>
<dbReference type="SUPFAM" id="SSF54593">
    <property type="entry name" value="Glyoxalase/Bleomycin resistance protein/Dihydroxybiphenyl dioxygenase"/>
    <property type="match status" value="1"/>
</dbReference>
<name>A0ABT9WQH1_9BACI</name>
<dbReference type="EMBL" id="JAUSTT010000006">
    <property type="protein sequence ID" value="MDQ0175528.1"/>
    <property type="molecule type" value="Genomic_DNA"/>
</dbReference>
<dbReference type="Gene3D" id="3.10.180.10">
    <property type="entry name" value="2,3-Dihydroxybiphenyl 1,2-Dioxygenase, domain 1"/>
    <property type="match status" value="1"/>
</dbReference>
<dbReference type="Proteomes" id="UP001223586">
    <property type="component" value="Unassembled WGS sequence"/>
</dbReference>
<accession>A0ABT9WQH1</accession>